<feature type="transmembrane region" description="Helical" evidence="5">
    <location>
        <begin position="964"/>
        <end position="981"/>
    </location>
</feature>
<comment type="subcellular location">
    <subcellularLocation>
        <location evidence="1">Membrane</location>
        <topology evidence="1">Multi-pass membrane protein</topology>
    </subcellularLocation>
</comment>
<name>A0A6N9I421_9LACO</name>
<evidence type="ECO:0000256" key="5">
    <source>
        <dbReference type="SAM" id="Phobius"/>
    </source>
</evidence>
<dbReference type="GO" id="GO:0016020">
    <property type="term" value="C:membrane"/>
    <property type="evidence" value="ECO:0007669"/>
    <property type="project" value="UniProtKB-SubCell"/>
</dbReference>
<feature type="domain" description="ABC-2 type transporter transmembrane" evidence="6">
    <location>
        <begin position="814"/>
        <end position="1039"/>
    </location>
</feature>
<dbReference type="Gene3D" id="3.40.1710.10">
    <property type="entry name" value="abc type-2 transporter like domain"/>
    <property type="match status" value="1"/>
</dbReference>
<organism evidence="7 8">
    <name type="scientific">Furfurilactobacillus milii</name>
    <dbReference type="NCBI Taxonomy" id="2888272"/>
    <lineage>
        <taxon>Bacteria</taxon>
        <taxon>Bacillati</taxon>
        <taxon>Bacillota</taxon>
        <taxon>Bacilli</taxon>
        <taxon>Lactobacillales</taxon>
        <taxon>Lactobacillaceae</taxon>
        <taxon>Furfurilactobacillus</taxon>
    </lineage>
</organism>
<proteinExistence type="predicted"/>
<dbReference type="InterPro" id="IPR017501">
    <property type="entry name" value="Phage_infect_YhgE_C"/>
</dbReference>
<dbReference type="Pfam" id="PF12698">
    <property type="entry name" value="ABC2_membrane_3"/>
    <property type="match status" value="2"/>
</dbReference>
<comment type="caution">
    <text evidence="7">The sequence shown here is derived from an EMBL/GenBank/DDBJ whole genome shotgun (WGS) entry which is preliminary data.</text>
</comment>
<evidence type="ECO:0000256" key="1">
    <source>
        <dbReference type="ARBA" id="ARBA00004141"/>
    </source>
</evidence>
<dbReference type="NCBIfam" id="TIGR03062">
    <property type="entry name" value="pip_yhgE_Cterm"/>
    <property type="match status" value="1"/>
</dbReference>
<dbReference type="InterPro" id="IPR051328">
    <property type="entry name" value="T7SS_ABC-Transporter"/>
</dbReference>
<dbReference type="InterPro" id="IPR013525">
    <property type="entry name" value="ABC2_TM"/>
</dbReference>
<feature type="domain" description="ABC-2 type transporter transmembrane" evidence="6">
    <location>
        <begin position="19"/>
        <end position="188"/>
    </location>
</feature>
<feature type="transmembrane region" description="Helical" evidence="5">
    <location>
        <begin position="865"/>
        <end position="885"/>
    </location>
</feature>
<feature type="transmembrane region" description="Helical" evidence="5">
    <location>
        <begin position="936"/>
        <end position="957"/>
    </location>
</feature>
<dbReference type="OrthoDB" id="9811483at2"/>
<dbReference type="PANTHER" id="PTHR43077:SF5">
    <property type="entry name" value="PHAGE INFECTION PROTEIN"/>
    <property type="match status" value="1"/>
</dbReference>
<dbReference type="RefSeq" id="WP_161004123.1">
    <property type="nucleotide sequence ID" value="NZ_WEZQ01000017.1"/>
</dbReference>
<feature type="transmembrane region" description="Helical" evidence="5">
    <location>
        <begin position="12"/>
        <end position="34"/>
    </location>
</feature>
<keyword evidence="2 5" id="KW-0812">Transmembrane</keyword>
<reference evidence="7 8" key="1">
    <citation type="journal article" date="2019" name="Appl. Environ. Microbiol.">
        <title>Genetic determinants of hydroxycinnamic acid metabolism in heterofermentative lactobacilli.</title>
        <authorList>
            <person name="Gaur G."/>
            <person name="Oh J.H."/>
            <person name="Filannino P."/>
            <person name="Gobbetti M."/>
            <person name="van Pijkeren J.P."/>
            <person name="Ganzle M.G."/>
        </authorList>
    </citation>
    <scope>NUCLEOTIDE SEQUENCE [LARGE SCALE GENOMIC DNA]</scope>
    <source>
        <strain evidence="7 8">C5</strain>
    </source>
</reference>
<keyword evidence="3 5" id="KW-1133">Transmembrane helix</keyword>
<evidence type="ECO:0000256" key="4">
    <source>
        <dbReference type="ARBA" id="ARBA00023136"/>
    </source>
</evidence>
<dbReference type="InterPro" id="IPR023908">
    <property type="entry name" value="xxxLxxG_rpt"/>
</dbReference>
<sequence>MIANEWKFIGKNRLILISVLAIMIIPFLYSIFFLKSVWNPYGETQHLPVAVVNNDQPVKYQGQTMNVGDQAIKSLKKDHQLGWRFVSEKKAKQGLKDKKYYTIVTFPKDTSKNAASVLSKNPKKMDIQYETNGSLNYIGEVISQIGATGLNEKIRQTIIKAYADATFQQVKKVGKGMNTAAKGAKTLSKGQKTLGTGIDTYTAYVSQVNDGVQTMKMSVGPLSSGVGKLADGGKTLNNGLQTLNGSTGQLAGGVNQLANGSNQLVSGSGQVASGVRSYTGAVGTLNSGIQTLNGQTGALAGGVGQLANGGNTLNSGLQTLNGKTSAIAGGVGQLTSGSNALNNGLQTLNGKTADLANGASQLSSGANQVNNGVQQYTNAVSQLNTGLSQISQNNGSITAGLNNIKNSSAELSELPTMLTAMQAVHDQTPGLQKNMQDLQSQMGALDKLSELQKSLAGMNLDGVNTDAATKGLQAAQDNAGAANSSFDKIAADINGTNLSDADKQTAINAVQGDIAAGKKSALTAQAAAKGVSDGLGGMTATLAQIKPALSQLSGFDAASLSSTANSTFAQANTLLNTAGSLTSQDTINKLKNLAAQTADMSKQLDGIQTYVDSVGKASAGASQLNSQSGALVSGTSQLSNGLTQLNGQVPALTGGISQLADGSQKLNGGLGQLNGQIPALTGGVSQLANGSQQLAGGLNQLNGSVPALTNDVAQLANGSSQIAGNSAALVSGADQVSAGNSQLNGGIGQLNAQVPQLVSGVQQLANGSYQLSGGLDQLNSQIPALTDGVNQLADGTSQLNSNSPALKDGTKKLVTGSVKLSDALGKGADQVNAMPLTSKTSDMFSAPTKLTHKSYSKVANYGHALAPYVLSVALYVGAIVFNFAYPIRKVSMSGQSATAWFFSKTTIGLVVAVVQAVAETGLMMLFGLSADHPGQMFAVSISFSIASMFLVMFLSMLLDNPGRFIAMVLLMLQLGGSGGTFPMQVTNGFYNAIHPYLPMTYSILGLRQGLTSGLGNDTVTQAVGLLLLMAVIFAVLLWLSMLLLQRMHLQGFSQLDDNQKLQDVEK</sequence>
<dbReference type="PANTHER" id="PTHR43077">
    <property type="entry name" value="TRANSPORT PERMEASE YVFS-RELATED"/>
    <property type="match status" value="1"/>
</dbReference>
<evidence type="ECO:0000256" key="2">
    <source>
        <dbReference type="ARBA" id="ARBA00022692"/>
    </source>
</evidence>
<feature type="transmembrane region" description="Helical" evidence="5">
    <location>
        <begin position="1022"/>
        <end position="1044"/>
    </location>
</feature>
<evidence type="ECO:0000313" key="7">
    <source>
        <dbReference type="EMBL" id="MYV17715.1"/>
    </source>
</evidence>
<dbReference type="NCBIfam" id="TIGR03061">
    <property type="entry name" value="pip_yhgE_Nterm"/>
    <property type="match status" value="1"/>
</dbReference>
<dbReference type="AlphaFoldDB" id="A0A6N9I421"/>
<evidence type="ECO:0000256" key="3">
    <source>
        <dbReference type="ARBA" id="ARBA00022989"/>
    </source>
</evidence>
<gene>
    <name evidence="7" type="ORF">GB993_09395</name>
</gene>
<evidence type="ECO:0000313" key="8">
    <source>
        <dbReference type="Proteomes" id="UP000449209"/>
    </source>
</evidence>
<dbReference type="Gene3D" id="1.10.287.950">
    <property type="entry name" value="Methyl-accepting chemotaxis protein"/>
    <property type="match status" value="3"/>
</dbReference>
<dbReference type="EMBL" id="WEZQ01000017">
    <property type="protein sequence ID" value="MYV17715.1"/>
    <property type="molecule type" value="Genomic_DNA"/>
</dbReference>
<feature type="transmembrane region" description="Helical" evidence="5">
    <location>
        <begin position="906"/>
        <end position="930"/>
    </location>
</feature>
<dbReference type="SUPFAM" id="SSF58104">
    <property type="entry name" value="Methyl-accepting chemotaxis protein (MCP) signaling domain"/>
    <property type="match status" value="2"/>
</dbReference>
<dbReference type="GO" id="GO:0140359">
    <property type="term" value="F:ABC-type transporter activity"/>
    <property type="evidence" value="ECO:0007669"/>
    <property type="project" value="InterPro"/>
</dbReference>
<dbReference type="Proteomes" id="UP000449209">
    <property type="component" value="Unassembled WGS sequence"/>
</dbReference>
<dbReference type="NCBIfam" id="TIGR03057">
    <property type="entry name" value="xxxLxxG_by_4"/>
    <property type="match status" value="11"/>
</dbReference>
<accession>A0A6N9I421</accession>
<protein>
    <submittedName>
        <fullName evidence="7">DUF3533 domain-containing protein</fullName>
    </submittedName>
</protein>
<keyword evidence="4 5" id="KW-0472">Membrane</keyword>
<dbReference type="InterPro" id="IPR017500">
    <property type="entry name" value="Phage_infect_YhgE_N"/>
</dbReference>
<evidence type="ECO:0000259" key="6">
    <source>
        <dbReference type="Pfam" id="PF12698"/>
    </source>
</evidence>